<feature type="region of interest" description="Disordered" evidence="1">
    <location>
        <begin position="1"/>
        <end position="35"/>
    </location>
</feature>
<dbReference type="RefSeq" id="XP_040672863.1">
    <property type="nucleotide sequence ID" value="XM_040818293.1"/>
</dbReference>
<gene>
    <name evidence="2" type="ORF">ASPVEDRAFT_88356</name>
</gene>
<dbReference type="VEuPathDB" id="FungiDB:ASPVEDRAFT_88356"/>
<protein>
    <submittedName>
        <fullName evidence="2">Uncharacterized protein</fullName>
    </submittedName>
</protein>
<evidence type="ECO:0000313" key="3">
    <source>
        <dbReference type="Proteomes" id="UP000184073"/>
    </source>
</evidence>
<evidence type="ECO:0000313" key="2">
    <source>
        <dbReference type="EMBL" id="OJJ07101.1"/>
    </source>
</evidence>
<evidence type="ECO:0000256" key="1">
    <source>
        <dbReference type="SAM" id="MobiDB-lite"/>
    </source>
</evidence>
<organism evidence="2 3">
    <name type="scientific">Aspergillus versicolor CBS 583.65</name>
    <dbReference type="NCBI Taxonomy" id="1036611"/>
    <lineage>
        <taxon>Eukaryota</taxon>
        <taxon>Fungi</taxon>
        <taxon>Dikarya</taxon>
        <taxon>Ascomycota</taxon>
        <taxon>Pezizomycotina</taxon>
        <taxon>Eurotiomycetes</taxon>
        <taxon>Eurotiomycetidae</taxon>
        <taxon>Eurotiales</taxon>
        <taxon>Aspergillaceae</taxon>
        <taxon>Aspergillus</taxon>
        <taxon>Aspergillus subgen. Nidulantes</taxon>
    </lineage>
</organism>
<dbReference type="GeneID" id="63733804"/>
<dbReference type="EMBL" id="KV878136">
    <property type="protein sequence ID" value="OJJ07101.1"/>
    <property type="molecule type" value="Genomic_DNA"/>
</dbReference>
<proteinExistence type="predicted"/>
<sequence>MIGRPGEVRIGSGSEICDLPNEATDEPWEPSFSGSQEKAVLGAKKLRPVAVDSGSIRKQHRLDGESGPLGNGGSGVRQKTQSTGISAACQFLIVSYRALISALIVRGIALMAGGPRTSTGGTRTSPTIRKLKLPMGDAYEYGCFRYEVS</sequence>
<name>A0A1L9PZZ9_ASPVE</name>
<keyword evidence="3" id="KW-1185">Reference proteome</keyword>
<accession>A0A1L9PZZ9</accession>
<reference evidence="3" key="1">
    <citation type="journal article" date="2017" name="Genome Biol.">
        <title>Comparative genomics reveals high biological diversity and specific adaptations in the industrially and medically important fungal genus Aspergillus.</title>
        <authorList>
            <person name="de Vries R.P."/>
            <person name="Riley R."/>
            <person name="Wiebenga A."/>
            <person name="Aguilar-Osorio G."/>
            <person name="Amillis S."/>
            <person name="Uchima C.A."/>
            <person name="Anderluh G."/>
            <person name="Asadollahi M."/>
            <person name="Askin M."/>
            <person name="Barry K."/>
            <person name="Battaglia E."/>
            <person name="Bayram O."/>
            <person name="Benocci T."/>
            <person name="Braus-Stromeyer S.A."/>
            <person name="Caldana C."/>
            <person name="Canovas D."/>
            <person name="Cerqueira G.C."/>
            <person name="Chen F."/>
            <person name="Chen W."/>
            <person name="Choi C."/>
            <person name="Clum A."/>
            <person name="Dos Santos R.A."/>
            <person name="Damasio A.R."/>
            <person name="Diallinas G."/>
            <person name="Emri T."/>
            <person name="Fekete E."/>
            <person name="Flipphi M."/>
            <person name="Freyberg S."/>
            <person name="Gallo A."/>
            <person name="Gournas C."/>
            <person name="Habgood R."/>
            <person name="Hainaut M."/>
            <person name="Harispe M.L."/>
            <person name="Henrissat B."/>
            <person name="Hilden K.S."/>
            <person name="Hope R."/>
            <person name="Hossain A."/>
            <person name="Karabika E."/>
            <person name="Karaffa L."/>
            <person name="Karanyi Z."/>
            <person name="Krasevec N."/>
            <person name="Kuo A."/>
            <person name="Kusch H."/>
            <person name="LaButti K."/>
            <person name="Lagendijk E.L."/>
            <person name="Lapidus A."/>
            <person name="Levasseur A."/>
            <person name="Lindquist E."/>
            <person name="Lipzen A."/>
            <person name="Logrieco A.F."/>
            <person name="MacCabe A."/>
            <person name="Maekelae M.R."/>
            <person name="Malavazi I."/>
            <person name="Melin P."/>
            <person name="Meyer V."/>
            <person name="Mielnichuk N."/>
            <person name="Miskei M."/>
            <person name="Molnar A.P."/>
            <person name="Mule G."/>
            <person name="Ngan C.Y."/>
            <person name="Orejas M."/>
            <person name="Orosz E."/>
            <person name="Ouedraogo J.P."/>
            <person name="Overkamp K.M."/>
            <person name="Park H.-S."/>
            <person name="Perrone G."/>
            <person name="Piumi F."/>
            <person name="Punt P.J."/>
            <person name="Ram A.F."/>
            <person name="Ramon A."/>
            <person name="Rauscher S."/>
            <person name="Record E."/>
            <person name="Riano-Pachon D.M."/>
            <person name="Robert V."/>
            <person name="Roehrig J."/>
            <person name="Ruller R."/>
            <person name="Salamov A."/>
            <person name="Salih N.S."/>
            <person name="Samson R.A."/>
            <person name="Sandor E."/>
            <person name="Sanguinetti M."/>
            <person name="Schuetze T."/>
            <person name="Sepcic K."/>
            <person name="Shelest E."/>
            <person name="Sherlock G."/>
            <person name="Sophianopoulou V."/>
            <person name="Squina F.M."/>
            <person name="Sun H."/>
            <person name="Susca A."/>
            <person name="Todd R.B."/>
            <person name="Tsang A."/>
            <person name="Unkles S.E."/>
            <person name="van de Wiele N."/>
            <person name="van Rossen-Uffink D."/>
            <person name="Oliveira J.V."/>
            <person name="Vesth T.C."/>
            <person name="Visser J."/>
            <person name="Yu J.-H."/>
            <person name="Zhou M."/>
            <person name="Andersen M.R."/>
            <person name="Archer D.B."/>
            <person name="Baker S.E."/>
            <person name="Benoit I."/>
            <person name="Brakhage A.A."/>
            <person name="Braus G.H."/>
            <person name="Fischer R."/>
            <person name="Frisvad J.C."/>
            <person name="Goldman G.H."/>
            <person name="Houbraken J."/>
            <person name="Oakley B."/>
            <person name="Pocsi I."/>
            <person name="Scazzocchio C."/>
            <person name="Seiboth B."/>
            <person name="vanKuyk P.A."/>
            <person name="Wortman J."/>
            <person name="Dyer P.S."/>
            <person name="Grigoriev I.V."/>
        </authorList>
    </citation>
    <scope>NUCLEOTIDE SEQUENCE [LARGE SCALE GENOMIC DNA]</scope>
    <source>
        <strain evidence="3">CBS 583.65</strain>
    </source>
</reference>
<dbReference type="AlphaFoldDB" id="A0A1L9PZZ9"/>
<dbReference type="Proteomes" id="UP000184073">
    <property type="component" value="Unassembled WGS sequence"/>
</dbReference>
<feature type="region of interest" description="Disordered" evidence="1">
    <location>
        <begin position="51"/>
        <end position="79"/>
    </location>
</feature>